<dbReference type="RefSeq" id="XP_040693702.1">
    <property type="nucleotide sequence ID" value="XM_040829935.1"/>
</dbReference>
<dbReference type="VEuPathDB" id="FungiDB:ASPWEDRAFT_166112"/>
<dbReference type="GO" id="GO:0005783">
    <property type="term" value="C:endoplasmic reticulum"/>
    <property type="evidence" value="ECO:0007669"/>
    <property type="project" value="UniProtKB-SubCell"/>
</dbReference>
<proteinExistence type="inferred from homology"/>
<evidence type="ECO:0000256" key="7">
    <source>
        <dbReference type="ARBA" id="ARBA00023136"/>
    </source>
</evidence>
<comment type="similarity">
    <text evidence="4">Belongs to the putative lipase ROG1 family.</text>
</comment>
<dbReference type="OrthoDB" id="4499059at2759"/>
<evidence type="ECO:0000313" key="10">
    <source>
        <dbReference type="Proteomes" id="UP000184383"/>
    </source>
</evidence>
<gene>
    <name evidence="9" type="ORF">ASPWEDRAFT_166112</name>
</gene>
<dbReference type="GO" id="GO:0016020">
    <property type="term" value="C:membrane"/>
    <property type="evidence" value="ECO:0007669"/>
    <property type="project" value="UniProtKB-SubCell"/>
</dbReference>
<dbReference type="Pfam" id="PF05057">
    <property type="entry name" value="DUF676"/>
    <property type="match status" value="1"/>
</dbReference>
<keyword evidence="6" id="KW-0496">Mitochondrion</keyword>
<dbReference type="InterPro" id="IPR007751">
    <property type="entry name" value="DUF676_lipase-like"/>
</dbReference>
<dbReference type="PANTHER" id="PTHR48182:SF2">
    <property type="entry name" value="PROTEIN SERAC1"/>
    <property type="match status" value="1"/>
</dbReference>
<evidence type="ECO:0000256" key="2">
    <source>
        <dbReference type="ARBA" id="ARBA00004240"/>
    </source>
</evidence>
<dbReference type="Proteomes" id="UP000184383">
    <property type="component" value="Unassembled WGS sequence"/>
</dbReference>
<dbReference type="PANTHER" id="PTHR48182">
    <property type="entry name" value="PROTEIN SERAC1"/>
    <property type="match status" value="1"/>
</dbReference>
<dbReference type="GeneID" id="63745783"/>
<dbReference type="Gene3D" id="3.40.50.1820">
    <property type="entry name" value="alpha/beta hydrolase"/>
    <property type="match status" value="1"/>
</dbReference>
<dbReference type="GO" id="GO:0005739">
    <property type="term" value="C:mitochondrion"/>
    <property type="evidence" value="ECO:0007669"/>
    <property type="project" value="UniProtKB-SubCell"/>
</dbReference>
<dbReference type="EMBL" id="KV878209">
    <property type="protein sequence ID" value="OJJ40026.1"/>
    <property type="molecule type" value="Genomic_DNA"/>
</dbReference>
<organism evidence="9 10">
    <name type="scientific">Aspergillus wentii DTO 134E9</name>
    <dbReference type="NCBI Taxonomy" id="1073089"/>
    <lineage>
        <taxon>Eukaryota</taxon>
        <taxon>Fungi</taxon>
        <taxon>Dikarya</taxon>
        <taxon>Ascomycota</taxon>
        <taxon>Pezizomycotina</taxon>
        <taxon>Eurotiomycetes</taxon>
        <taxon>Eurotiomycetidae</taxon>
        <taxon>Eurotiales</taxon>
        <taxon>Aspergillaceae</taxon>
        <taxon>Aspergillus</taxon>
        <taxon>Aspergillus subgen. Cremei</taxon>
    </lineage>
</organism>
<evidence type="ECO:0000256" key="6">
    <source>
        <dbReference type="ARBA" id="ARBA00023128"/>
    </source>
</evidence>
<sequence length="353" mass="39759">MRTHSEKSLRLTGLISSNRPENIIRTLEYPDKQPAFSLFARRRTSTQDAIISLADQGTRKTATVTFHSKSEKTRSLNSLHGIANADDVFDGLTVVHSACQPVVDICAIHGLNGNAFDTFTENTTMWLRDLLPREKEFRTARIMTFGYASHIVDRTNRSGLEQWADSLLHSLVRTRSSLEERDRPMIFICHSLGGLVAREAMIRLQGNSQFDDVIDIYKCGIMFLATPHSGTSLADWNKLLKLSVQAVGVRKDLLNILSTSDEQAEQKRTAFMQLPVTFCCMHETRKTSIGFLQKSIIVSKESAGLPDHEAIPVENTDHHTICRCKNANSPSYRLIIRELRSLKDKLCSDSPER</sequence>
<evidence type="ECO:0000259" key="8">
    <source>
        <dbReference type="Pfam" id="PF05057"/>
    </source>
</evidence>
<evidence type="ECO:0000256" key="5">
    <source>
        <dbReference type="ARBA" id="ARBA00022824"/>
    </source>
</evidence>
<dbReference type="InterPro" id="IPR029058">
    <property type="entry name" value="AB_hydrolase_fold"/>
</dbReference>
<evidence type="ECO:0000256" key="1">
    <source>
        <dbReference type="ARBA" id="ARBA00004173"/>
    </source>
</evidence>
<keyword evidence="7" id="KW-0472">Membrane</keyword>
<dbReference type="InterPro" id="IPR052374">
    <property type="entry name" value="SERAC1"/>
</dbReference>
<evidence type="ECO:0000313" key="9">
    <source>
        <dbReference type="EMBL" id="OJJ40026.1"/>
    </source>
</evidence>
<feature type="domain" description="DUF676" evidence="8">
    <location>
        <begin position="107"/>
        <end position="237"/>
    </location>
</feature>
<dbReference type="AlphaFoldDB" id="A0A1L9RYI0"/>
<accession>A0A1L9RYI0</accession>
<protein>
    <recommendedName>
        <fullName evidence="8">DUF676 domain-containing protein</fullName>
    </recommendedName>
</protein>
<keyword evidence="10" id="KW-1185">Reference proteome</keyword>
<evidence type="ECO:0000256" key="3">
    <source>
        <dbReference type="ARBA" id="ARBA00004370"/>
    </source>
</evidence>
<comment type="subcellular location">
    <subcellularLocation>
        <location evidence="2">Endoplasmic reticulum</location>
    </subcellularLocation>
    <subcellularLocation>
        <location evidence="3">Membrane</location>
    </subcellularLocation>
    <subcellularLocation>
        <location evidence="1">Mitochondrion</location>
    </subcellularLocation>
</comment>
<name>A0A1L9RYI0_ASPWE</name>
<reference evidence="10" key="1">
    <citation type="journal article" date="2017" name="Genome Biol.">
        <title>Comparative genomics reveals high biological diversity and specific adaptations in the industrially and medically important fungal genus Aspergillus.</title>
        <authorList>
            <person name="de Vries R.P."/>
            <person name="Riley R."/>
            <person name="Wiebenga A."/>
            <person name="Aguilar-Osorio G."/>
            <person name="Amillis S."/>
            <person name="Uchima C.A."/>
            <person name="Anderluh G."/>
            <person name="Asadollahi M."/>
            <person name="Askin M."/>
            <person name="Barry K."/>
            <person name="Battaglia E."/>
            <person name="Bayram O."/>
            <person name="Benocci T."/>
            <person name="Braus-Stromeyer S.A."/>
            <person name="Caldana C."/>
            <person name="Canovas D."/>
            <person name="Cerqueira G.C."/>
            <person name="Chen F."/>
            <person name="Chen W."/>
            <person name="Choi C."/>
            <person name="Clum A."/>
            <person name="Dos Santos R.A."/>
            <person name="Damasio A.R."/>
            <person name="Diallinas G."/>
            <person name="Emri T."/>
            <person name="Fekete E."/>
            <person name="Flipphi M."/>
            <person name="Freyberg S."/>
            <person name="Gallo A."/>
            <person name="Gournas C."/>
            <person name="Habgood R."/>
            <person name="Hainaut M."/>
            <person name="Harispe M.L."/>
            <person name="Henrissat B."/>
            <person name="Hilden K.S."/>
            <person name="Hope R."/>
            <person name="Hossain A."/>
            <person name="Karabika E."/>
            <person name="Karaffa L."/>
            <person name="Karanyi Z."/>
            <person name="Krasevec N."/>
            <person name="Kuo A."/>
            <person name="Kusch H."/>
            <person name="LaButti K."/>
            <person name="Lagendijk E.L."/>
            <person name="Lapidus A."/>
            <person name="Levasseur A."/>
            <person name="Lindquist E."/>
            <person name="Lipzen A."/>
            <person name="Logrieco A.F."/>
            <person name="MacCabe A."/>
            <person name="Maekelae M.R."/>
            <person name="Malavazi I."/>
            <person name="Melin P."/>
            <person name="Meyer V."/>
            <person name="Mielnichuk N."/>
            <person name="Miskei M."/>
            <person name="Molnar A.P."/>
            <person name="Mule G."/>
            <person name="Ngan C.Y."/>
            <person name="Orejas M."/>
            <person name="Orosz E."/>
            <person name="Ouedraogo J.P."/>
            <person name="Overkamp K.M."/>
            <person name="Park H.-S."/>
            <person name="Perrone G."/>
            <person name="Piumi F."/>
            <person name="Punt P.J."/>
            <person name="Ram A.F."/>
            <person name="Ramon A."/>
            <person name="Rauscher S."/>
            <person name="Record E."/>
            <person name="Riano-Pachon D.M."/>
            <person name="Robert V."/>
            <person name="Roehrig J."/>
            <person name="Ruller R."/>
            <person name="Salamov A."/>
            <person name="Salih N.S."/>
            <person name="Samson R.A."/>
            <person name="Sandor E."/>
            <person name="Sanguinetti M."/>
            <person name="Schuetze T."/>
            <person name="Sepcic K."/>
            <person name="Shelest E."/>
            <person name="Sherlock G."/>
            <person name="Sophianopoulou V."/>
            <person name="Squina F.M."/>
            <person name="Sun H."/>
            <person name="Susca A."/>
            <person name="Todd R.B."/>
            <person name="Tsang A."/>
            <person name="Unkles S.E."/>
            <person name="van de Wiele N."/>
            <person name="van Rossen-Uffink D."/>
            <person name="Oliveira J.V."/>
            <person name="Vesth T.C."/>
            <person name="Visser J."/>
            <person name="Yu J.-H."/>
            <person name="Zhou M."/>
            <person name="Andersen M.R."/>
            <person name="Archer D.B."/>
            <person name="Baker S.E."/>
            <person name="Benoit I."/>
            <person name="Brakhage A.A."/>
            <person name="Braus G.H."/>
            <person name="Fischer R."/>
            <person name="Frisvad J.C."/>
            <person name="Goldman G.H."/>
            <person name="Houbraken J."/>
            <person name="Oakley B."/>
            <person name="Pocsi I."/>
            <person name="Scazzocchio C."/>
            <person name="Seiboth B."/>
            <person name="vanKuyk P.A."/>
            <person name="Wortman J."/>
            <person name="Dyer P.S."/>
            <person name="Grigoriev I.V."/>
        </authorList>
    </citation>
    <scope>NUCLEOTIDE SEQUENCE [LARGE SCALE GENOMIC DNA]</scope>
    <source>
        <strain evidence="10">DTO 134E9</strain>
    </source>
</reference>
<evidence type="ECO:0000256" key="4">
    <source>
        <dbReference type="ARBA" id="ARBA00007920"/>
    </source>
</evidence>
<dbReference type="SUPFAM" id="SSF53474">
    <property type="entry name" value="alpha/beta-Hydrolases"/>
    <property type="match status" value="1"/>
</dbReference>
<keyword evidence="5" id="KW-0256">Endoplasmic reticulum</keyword>